<evidence type="ECO:0000256" key="1">
    <source>
        <dbReference type="ARBA" id="ARBA00007447"/>
    </source>
</evidence>
<dbReference type="InterPro" id="IPR033121">
    <property type="entry name" value="PEPTIDASE_A1"/>
</dbReference>
<dbReference type="EMBL" id="VAHF01000005">
    <property type="protein sequence ID" value="TXG62311.1"/>
    <property type="molecule type" value="Genomic_DNA"/>
</dbReference>
<gene>
    <name evidence="10" type="ORF">EZV62_013674</name>
</gene>
<dbReference type="PROSITE" id="PS51767">
    <property type="entry name" value="PEPTIDASE_A1"/>
    <property type="match status" value="2"/>
</dbReference>
<name>A0A5C7HYY5_9ROSI</name>
<comment type="similarity">
    <text evidence="1 8">Belongs to the peptidase A1 family.</text>
</comment>
<keyword evidence="6" id="KW-1015">Disulfide bond</keyword>
<feature type="active site" evidence="7">
    <location>
        <position position="198"/>
    </location>
</feature>
<dbReference type="Pfam" id="PF14543">
    <property type="entry name" value="TAXi_N"/>
    <property type="match status" value="2"/>
</dbReference>
<proteinExistence type="inferred from homology"/>
<evidence type="ECO:0000313" key="11">
    <source>
        <dbReference type="Proteomes" id="UP000323000"/>
    </source>
</evidence>
<evidence type="ECO:0000256" key="4">
    <source>
        <dbReference type="ARBA" id="ARBA00022750"/>
    </source>
</evidence>
<dbReference type="FunFam" id="2.40.70.10:FF:000013">
    <property type="entry name" value="Aspartyl protease AED1"/>
    <property type="match status" value="1"/>
</dbReference>
<dbReference type="AlphaFoldDB" id="A0A5C7HYY5"/>
<keyword evidence="3" id="KW-0732">Signal</keyword>
<accession>A0A5C7HYY5</accession>
<dbReference type="FunFam" id="2.40.70.10:FF:000021">
    <property type="entry name" value="Aspartyl protease AED1"/>
    <property type="match status" value="2"/>
</dbReference>
<dbReference type="Gene3D" id="2.40.70.10">
    <property type="entry name" value="Acid Proteases"/>
    <property type="match status" value="4"/>
</dbReference>
<dbReference type="Proteomes" id="UP000323000">
    <property type="component" value="Chromosome 5"/>
</dbReference>
<sequence>MTPAPHYRNSGRMYRCSPQNSVFTRTSYPPITGYRYTFLRTTVDTESYPTLQRQLLGPATELLTRAPKQNTCAEEPGEGQQYPHSHIVSVSSLLPSTVCNRSRKVSSKGYLELVHMHGPCSELNQGRANIPSWSEILLKDQARIRSINSKRRYMNSEGNRFDQTKSTNLPFGYDSTITELYAKIDIGTPGQSNYVILDTGSDITWIQCKPCSRCFKQRGPIFDPSKSSTIRTIPCKSSECNQLSVDSRGCVSNKCFYDISYGDGSFSNGYFMEDRLTFPTDNRKSKFVMNNYLFGCGRNNSLVDQEGSIGLMGLGRSPTSFVYQAASKLKKYFSYCIPSDYSSTGYLTFGKPDDINSKYIKFTPIPTTPQPSQFYDIVITGISVAGKKLAIKSSVFTDVGAIVDSGTVITQLPPEAYAAMRSAFRKEMARYKFVGANENIDTCYDFSSYQTVVIPKISFFFEGGVELEVDVKGIMVANPDVKKVCLGFTAAGDGEVGILGNIMQRSVQVVFDVDGRRIGFGPVYSKDSLELAHKHGPCSELKHGKANTPSLSEILLRDQARIHSINSRRLYLNSSDGNRFDQTKSATTLPFGYDLSIGGGEFYAKVDIGTPGQSNYVILDTGSDITWIQCKPCLVQCFKQPSPIFDPSKSSSHSSNPCKSSRCNLLSVSNPPHPRGCESAKCTYNSAYMDGSFTHGHFVQDKLTFPSADRKSKVVVNDYMFGCGQNNRDVDPDGSIGLMGLSRSPISFVYQTASKFKKYFSYCLPSDFSSTGYITFGKPDDLNNKYIKFTRIPTTPKQSQFYNVVITGISIAGKKIPIKRSVFADGGAIIDSGTSITRLQPEAYATLKSAFRKEMLRYKLLALDPEHGNIENCYDFSMYEYETVVIPKISFIFKGRVKLEVNVKAKGDHAGEDAKLVCFAFVAAGDGDGAILGNLMQGLQVVHDVEGRRIGFGPGTCA</sequence>
<dbReference type="GO" id="GO:0006508">
    <property type="term" value="P:proteolysis"/>
    <property type="evidence" value="ECO:0007669"/>
    <property type="project" value="UniProtKB-KW"/>
</dbReference>
<reference evidence="11" key="1">
    <citation type="journal article" date="2019" name="Gigascience">
        <title>De novo genome assembly of the endangered Acer yangbiense, a plant species with extremely small populations endemic to Yunnan Province, China.</title>
        <authorList>
            <person name="Yang J."/>
            <person name="Wariss H.M."/>
            <person name="Tao L."/>
            <person name="Zhang R."/>
            <person name="Yun Q."/>
            <person name="Hollingsworth P."/>
            <person name="Dao Z."/>
            <person name="Luo G."/>
            <person name="Guo H."/>
            <person name="Ma Y."/>
            <person name="Sun W."/>
        </authorList>
    </citation>
    <scope>NUCLEOTIDE SEQUENCE [LARGE SCALE GENOMIC DNA]</scope>
    <source>
        <strain evidence="11">cv. Malutang</strain>
    </source>
</reference>
<evidence type="ECO:0000259" key="9">
    <source>
        <dbReference type="PROSITE" id="PS51767"/>
    </source>
</evidence>
<dbReference type="PROSITE" id="PS00141">
    <property type="entry name" value="ASP_PROTEASE"/>
    <property type="match status" value="2"/>
</dbReference>
<dbReference type="SUPFAM" id="SSF50630">
    <property type="entry name" value="Acid proteases"/>
    <property type="match status" value="2"/>
</dbReference>
<keyword evidence="4 8" id="KW-0064">Aspartyl protease</keyword>
<dbReference type="PANTHER" id="PTHR13683:SF750">
    <property type="entry name" value="ASPARTYL PROTEASE AED1"/>
    <property type="match status" value="1"/>
</dbReference>
<dbReference type="OrthoDB" id="2747330at2759"/>
<dbReference type="InterPro" id="IPR001969">
    <property type="entry name" value="Aspartic_peptidase_AS"/>
</dbReference>
<keyword evidence="5 8" id="KW-0378">Hydrolase</keyword>
<comment type="caution">
    <text evidence="10">The sequence shown here is derived from an EMBL/GenBank/DDBJ whole genome shotgun (WGS) entry which is preliminary data.</text>
</comment>
<keyword evidence="11" id="KW-1185">Reference proteome</keyword>
<feature type="domain" description="Peptidase A1" evidence="9">
    <location>
        <begin position="602"/>
        <end position="953"/>
    </location>
</feature>
<dbReference type="InterPro" id="IPR032861">
    <property type="entry name" value="TAXi_N"/>
</dbReference>
<dbReference type="PANTHER" id="PTHR13683">
    <property type="entry name" value="ASPARTYL PROTEASES"/>
    <property type="match status" value="1"/>
</dbReference>
<keyword evidence="2 8" id="KW-0645">Protease</keyword>
<dbReference type="InterPro" id="IPR021109">
    <property type="entry name" value="Peptidase_aspartic_dom_sf"/>
</dbReference>
<feature type="domain" description="Peptidase A1" evidence="9">
    <location>
        <begin position="180"/>
        <end position="521"/>
    </location>
</feature>
<feature type="active site" evidence="7">
    <location>
        <position position="404"/>
    </location>
</feature>
<dbReference type="Pfam" id="PF14541">
    <property type="entry name" value="TAXi_C"/>
    <property type="match status" value="2"/>
</dbReference>
<evidence type="ECO:0000256" key="8">
    <source>
        <dbReference type="RuleBase" id="RU000454"/>
    </source>
</evidence>
<evidence type="ECO:0000256" key="5">
    <source>
        <dbReference type="ARBA" id="ARBA00022801"/>
    </source>
</evidence>
<protein>
    <recommendedName>
        <fullName evidence="9">Peptidase A1 domain-containing protein</fullName>
    </recommendedName>
</protein>
<dbReference type="GO" id="GO:0004190">
    <property type="term" value="F:aspartic-type endopeptidase activity"/>
    <property type="evidence" value="ECO:0007669"/>
    <property type="project" value="UniProtKB-KW"/>
</dbReference>
<dbReference type="InterPro" id="IPR001461">
    <property type="entry name" value="Aspartic_peptidase_A1"/>
</dbReference>
<dbReference type="PRINTS" id="PR00792">
    <property type="entry name" value="PEPSIN"/>
</dbReference>
<dbReference type="InterPro" id="IPR032799">
    <property type="entry name" value="TAXi_C"/>
</dbReference>
<evidence type="ECO:0000256" key="2">
    <source>
        <dbReference type="ARBA" id="ARBA00022670"/>
    </source>
</evidence>
<evidence type="ECO:0000256" key="6">
    <source>
        <dbReference type="ARBA" id="ARBA00023157"/>
    </source>
</evidence>
<evidence type="ECO:0000313" key="10">
    <source>
        <dbReference type="EMBL" id="TXG62311.1"/>
    </source>
</evidence>
<organism evidence="10 11">
    <name type="scientific">Acer yangbiense</name>
    <dbReference type="NCBI Taxonomy" id="1000413"/>
    <lineage>
        <taxon>Eukaryota</taxon>
        <taxon>Viridiplantae</taxon>
        <taxon>Streptophyta</taxon>
        <taxon>Embryophyta</taxon>
        <taxon>Tracheophyta</taxon>
        <taxon>Spermatophyta</taxon>
        <taxon>Magnoliopsida</taxon>
        <taxon>eudicotyledons</taxon>
        <taxon>Gunneridae</taxon>
        <taxon>Pentapetalae</taxon>
        <taxon>rosids</taxon>
        <taxon>malvids</taxon>
        <taxon>Sapindales</taxon>
        <taxon>Sapindaceae</taxon>
        <taxon>Hippocastanoideae</taxon>
        <taxon>Acereae</taxon>
        <taxon>Acer</taxon>
    </lineage>
</organism>
<evidence type="ECO:0000256" key="7">
    <source>
        <dbReference type="PIRSR" id="PIRSR601461-1"/>
    </source>
</evidence>
<evidence type="ECO:0000256" key="3">
    <source>
        <dbReference type="ARBA" id="ARBA00022729"/>
    </source>
</evidence>